<dbReference type="CTD" id="24593872"/>
<keyword evidence="7" id="KW-1185">Reference proteome</keyword>
<dbReference type="Pfam" id="PF13520">
    <property type="entry name" value="AA_permease_2"/>
    <property type="match status" value="1"/>
</dbReference>
<feature type="transmembrane region" description="Helical" evidence="5">
    <location>
        <begin position="59"/>
        <end position="82"/>
    </location>
</feature>
<dbReference type="GeneID" id="24593872"/>
<reference evidence="6" key="3">
    <citation type="submission" date="2021-06" db="EMBL/GenBank/DDBJ databases">
        <title>Chromosome-level genome assembly for S. haematobium.</title>
        <authorList>
            <person name="Stroehlein A.J."/>
        </authorList>
    </citation>
    <scope>NUCLEOTIDE SEQUENCE</scope>
</reference>
<gene>
    <name evidence="6" type="primary">SLC7A5_6</name>
    <name evidence="6" type="ORF">MS3_00008475</name>
</gene>
<dbReference type="FunFam" id="1.20.1740.10:FF:000092">
    <property type="entry name" value="Putative L-type amino acid transporter 1-like protein MLAS"/>
    <property type="match status" value="1"/>
</dbReference>
<evidence type="ECO:0000256" key="4">
    <source>
        <dbReference type="ARBA" id="ARBA00023136"/>
    </source>
</evidence>
<feature type="transmembrane region" description="Helical" evidence="5">
    <location>
        <begin position="136"/>
        <end position="155"/>
    </location>
</feature>
<comment type="subcellular location">
    <subcellularLocation>
        <location evidence="1">Membrane</location>
        <topology evidence="1">Multi-pass membrane protein</topology>
    </subcellularLocation>
</comment>
<reference evidence="6" key="1">
    <citation type="journal article" date="2012" name="Nat. Genet.">
        <title>Whole-genome sequence of Schistosoma haematobium.</title>
        <authorList>
            <person name="Young N.D."/>
            <person name="Jex A.R."/>
            <person name="Li B."/>
            <person name="Liu S."/>
            <person name="Yang L."/>
            <person name="Xiong Z."/>
            <person name="Li Y."/>
            <person name="Cantacessi C."/>
            <person name="Hall R.S."/>
            <person name="Xu X."/>
            <person name="Chen F."/>
            <person name="Wu X."/>
            <person name="Zerlotini A."/>
            <person name="Oliveira G."/>
            <person name="Hofmann A."/>
            <person name="Zhang G."/>
            <person name="Fang X."/>
            <person name="Kang Y."/>
            <person name="Campbell B.E."/>
            <person name="Loukas A."/>
            <person name="Ranganathan S."/>
            <person name="Rollinson D."/>
            <person name="Rinaldi G."/>
            <person name="Brindley P.J."/>
            <person name="Yang H."/>
            <person name="Wang J."/>
            <person name="Wang J."/>
            <person name="Gasser R.B."/>
        </authorList>
    </citation>
    <scope>NUCLEOTIDE SEQUENCE</scope>
</reference>
<keyword evidence="4 5" id="KW-0472">Membrane</keyword>
<keyword evidence="3 5" id="KW-1133">Transmembrane helix</keyword>
<dbReference type="Gene3D" id="1.20.1740.10">
    <property type="entry name" value="Amino acid/polyamine transporter I"/>
    <property type="match status" value="1"/>
</dbReference>
<dbReference type="KEGG" id="shx:MS3_00008475"/>
<evidence type="ECO:0000256" key="5">
    <source>
        <dbReference type="SAM" id="Phobius"/>
    </source>
</evidence>
<dbReference type="EMBL" id="AMPZ03000006">
    <property type="protein sequence ID" value="KAH9581293.1"/>
    <property type="molecule type" value="Genomic_DNA"/>
</dbReference>
<feature type="transmembrane region" description="Helical" evidence="5">
    <location>
        <begin position="103"/>
        <end position="130"/>
    </location>
</feature>
<sequence length="159" mass="17416">MNKRKSSHEVFNRSINDKIELKRELGLWSGVSITIGTIIGSGVFVAPKGVLENSGQSPGISIIIWILCGIISLLGSLCYAELGTTITHSGGDYMYIKKAFGNLPAFLQLWVNLVVIRPTSTAICAFSFAYYALYPIYSNCDPPHLLILIFSILSITNRS</sequence>
<dbReference type="Proteomes" id="UP000471633">
    <property type="component" value="Unassembled WGS sequence"/>
</dbReference>
<dbReference type="RefSeq" id="XP_051065429.1">
    <property type="nucleotide sequence ID" value="XM_051216814.1"/>
</dbReference>
<dbReference type="AlphaFoldDB" id="A0A922IL11"/>
<protein>
    <submittedName>
        <fullName evidence="6">Large neutral amino acids transporter small subunit 1</fullName>
    </submittedName>
</protein>
<evidence type="ECO:0000313" key="6">
    <source>
        <dbReference type="EMBL" id="KAH9581293.1"/>
    </source>
</evidence>
<reference evidence="6" key="2">
    <citation type="journal article" date="2019" name="Gigascience">
        <title>High-quality Schistosoma haematobium genome achieved by single-molecule and long-range sequencing.</title>
        <authorList>
            <person name="Stroehlein A.J."/>
            <person name="Korhonen P.K."/>
            <person name="Chong T.M."/>
            <person name="Lim Y.L."/>
            <person name="Chan K.G."/>
            <person name="Webster B."/>
            <person name="Rollinson D."/>
            <person name="Brindley P.J."/>
            <person name="Gasser R.B."/>
            <person name="Young N.D."/>
        </authorList>
    </citation>
    <scope>NUCLEOTIDE SEQUENCE</scope>
</reference>
<evidence type="ECO:0000256" key="3">
    <source>
        <dbReference type="ARBA" id="ARBA00022989"/>
    </source>
</evidence>
<evidence type="ECO:0000256" key="1">
    <source>
        <dbReference type="ARBA" id="ARBA00004141"/>
    </source>
</evidence>
<dbReference type="InterPro" id="IPR002293">
    <property type="entry name" value="AA/rel_permease1"/>
</dbReference>
<accession>A0A922IL11</accession>
<comment type="caution">
    <text evidence="6">The sequence shown here is derived from an EMBL/GenBank/DDBJ whole genome shotgun (WGS) entry which is preliminary data.</text>
</comment>
<reference evidence="6" key="4">
    <citation type="journal article" date="2022" name="PLoS Pathog.">
        <title>Chromosome-level genome of Schistosoma haematobium underpins genome-wide explorations of molecular variation.</title>
        <authorList>
            <person name="Stroehlein A.J."/>
            <person name="Korhonen P.K."/>
            <person name="Lee V.V."/>
            <person name="Ralph S.A."/>
            <person name="Mentink-Kane M."/>
            <person name="You H."/>
            <person name="McManus D.P."/>
            <person name="Tchuente L.T."/>
            <person name="Stothard J.R."/>
            <person name="Kaur P."/>
            <person name="Dudchenko O."/>
            <person name="Aiden E.L."/>
            <person name="Yang B."/>
            <person name="Yang H."/>
            <person name="Emery A.M."/>
            <person name="Webster B.L."/>
            <person name="Brindley P.J."/>
            <person name="Rollinson D."/>
            <person name="Chang B.C.H."/>
            <person name="Gasser R.B."/>
            <person name="Young N.D."/>
        </authorList>
    </citation>
    <scope>NUCLEOTIDE SEQUENCE</scope>
</reference>
<name>A0A922IL11_SCHHA</name>
<dbReference type="PANTHER" id="PTHR11785:SF528">
    <property type="entry name" value="AMINO ACID TRANSPORTER PROTEIN JHI-21"/>
    <property type="match status" value="1"/>
</dbReference>
<dbReference type="PANTHER" id="PTHR11785">
    <property type="entry name" value="AMINO ACID TRANSPORTER"/>
    <property type="match status" value="1"/>
</dbReference>
<dbReference type="GO" id="GO:0015179">
    <property type="term" value="F:L-amino acid transmembrane transporter activity"/>
    <property type="evidence" value="ECO:0007669"/>
    <property type="project" value="TreeGrafter"/>
</dbReference>
<evidence type="ECO:0000313" key="7">
    <source>
        <dbReference type="Proteomes" id="UP000471633"/>
    </source>
</evidence>
<organism evidence="6 7">
    <name type="scientific">Schistosoma haematobium</name>
    <name type="common">Blood fluke</name>
    <dbReference type="NCBI Taxonomy" id="6185"/>
    <lineage>
        <taxon>Eukaryota</taxon>
        <taxon>Metazoa</taxon>
        <taxon>Spiralia</taxon>
        <taxon>Lophotrochozoa</taxon>
        <taxon>Platyhelminthes</taxon>
        <taxon>Trematoda</taxon>
        <taxon>Digenea</taxon>
        <taxon>Strigeidida</taxon>
        <taxon>Schistosomatoidea</taxon>
        <taxon>Schistosomatidae</taxon>
        <taxon>Schistosoma</taxon>
    </lineage>
</organism>
<keyword evidence="2 5" id="KW-0812">Transmembrane</keyword>
<dbReference type="GO" id="GO:0016020">
    <property type="term" value="C:membrane"/>
    <property type="evidence" value="ECO:0007669"/>
    <property type="project" value="UniProtKB-SubCell"/>
</dbReference>
<evidence type="ECO:0000256" key="2">
    <source>
        <dbReference type="ARBA" id="ARBA00022692"/>
    </source>
</evidence>
<proteinExistence type="predicted"/>
<feature type="transmembrane region" description="Helical" evidence="5">
    <location>
        <begin position="25"/>
        <end position="47"/>
    </location>
</feature>
<dbReference type="InterPro" id="IPR050598">
    <property type="entry name" value="AminoAcid_Transporter"/>
</dbReference>